<sequence>MSALTCNGGAGEFARHERTKFKRRGVLALTYARVANRCLDPHARKMAHALRTASTALWDLGGRRNVDVCMRAAELSILAVQPVKLSPLPGAYLHRQFALAMIWAEEEFDGQDDPRRADLAWLFDLADVFWYRGDDKHARAAIEVLRVIRQCLIAGQDEDDRVSALETSRRLFAAEAVA</sequence>
<gene>
    <name evidence="1" type="ORF">PCO31111_01423</name>
</gene>
<evidence type="ECO:0000313" key="2">
    <source>
        <dbReference type="Proteomes" id="UP000383971"/>
    </source>
</evidence>
<dbReference type="EMBL" id="CABPSE010000003">
    <property type="protein sequence ID" value="VVD86916.1"/>
    <property type="molecule type" value="Genomic_DNA"/>
</dbReference>
<dbReference type="AlphaFoldDB" id="A0A5E4TFI0"/>
<organism evidence="1 2">
    <name type="scientific">Pandoraea communis</name>
    <dbReference type="NCBI Taxonomy" id="2508297"/>
    <lineage>
        <taxon>Bacteria</taxon>
        <taxon>Pseudomonadati</taxon>
        <taxon>Pseudomonadota</taxon>
        <taxon>Betaproteobacteria</taxon>
        <taxon>Burkholderiales</taxon>
        <taxon>Burkholderiaceae</taxon>
        <taxon>Pandoraea</taxon>
    </lineage>
</organism>
<keyword evidence="2" id="KW-1185">Reference proteome</keyword>
<dbReference type="Proteomes" id="UP000383971">
    <property type="component" value="Unassembled WGS sequence"/>
</dbReference>
<reference evidence="1 2" key="1">
    <citation type="submission" date="2019-08" db="EMBL/GenBank/DDBJ databases">
        <authorList>
            <person name="Peeters C."/>
        </authorList>
    </citation>
    <scope>NUCLEOTIDE SEQUENCE [LARGE SCALE GENOMIC DNA]</scope>
    <source>
        <strain evidence="1 2">LMG 31111</strain>
    </source>
</reference>
<proteinExistence type="predicted"/>
<protein>
    <submittedName>
        <fullName evidence="1">Uncharacterized protein</fullName>
    </submittedName>
</protein>
<name>A0A5E4TFI0_9BURK</name>
<evidence type="ECO:0000313" key="1">
    <source>
        <dbReference type="EMBL" id="VVD86916.1"/>
    </source>
</evidence>
<accession>A0A5E4TFI0</accession>